<feature type="transmembrane region" description="Helical" evidence="1">
    <location>
        <begin position="12"/>
        <end position="32"/>
    </location>
</feature>
<dbReference type="Proteomes" id="UP000009340">
    <property type="component" value="Unassembled WGS sequence"/>
</dbReference>
<dbReference type="AlphaFoldDB" id="K7ZZH1"/>
<evidence type="ECO:0000313" key="4">
    <source>
        <dbReference type="Proteomes" id="UP000009340"/>
    </source>
</evidence>
<keyword evidence="5" id="KW-1185">Reference proteome</keyword>
<accession>K7ZZH1</accession>
<dbReference type="EMBL" id="CAKW01000059">
    <property type="protein sequence ID" value="CCJ72121.1"/>
    <property type="molecule type" value="Genomic_DNA"/>
</dbReference>
<keyword evidence="1" id="KW-1133">Transmembrane helix</keyword>
<reference evidence="5" key="2">
    <citation type="submission" date="2015-09" db="EMBL/GenBank/DDBJ databases">
        <title>Cronobacter genome sequencing and assembly.</title>
        <authorList>
            <person name="Descombes P."/>
            <person name="Baert L."/>
            <person name="Ngom-Bru C."/>
            <person name="Barretto C."/>
        </authorList>
    </citation>
    <scope>NUCLEOTIDE SEQUENCE [LARGE SCALE GENOMIC DNA]</scope>
    <source>
        <strain evidence="5">LMG 26250</strain>
    </source>
</reference>
<keyword evidence="1" id="KW-0472">Membrane</keyword>
<evidence type="ECO:0000313" key="2">
    <source>
        <dbReference type="EMBL" id="ALB63206.1"/>
    </source>
</evidence>
<dbReference type="EMBL" id="CP012264">
    <property type="protein sequence ID" value="ALB63206.1"/>
    <property type="molecule type" value="Genomic_DNA"/>
</dbReference>
<feature type="transmembrane region" description="Helical" evidence="1">
    <location>
        <begin position="44"/>
        <end position="63"/>
    </location>
</feature>
<dbReference type="Proteomes" id="UP000067320">
    <property type="component" value="Chromosome"/>
</dbReference>
<reference evidence="2 5" key="3">
    <citation type="journal article" date="2016" name="Genome Announc.">
        <title>Fully Closed Genome Sequences of Five Type Strains of the Genus Cronobacter and One Cronobacter sakazakii Strain.</title>
        <authorList>
            <person name="Moine D."/>
            <person name="Kassam M."/>
            <person name="Baert L."/>
            <person name="Tang Y."/>
            <person name="Barretto C."/>
            <person name="Ngom Bru C."/>
            <person name="Klijn A."/>
            <person name="Descombes P."/>
        </authorList>
    </citation>
    <scope>NUCLEOTIDE SEQUENCE [LARGE SCALE GENOMIC DNA]</scope>
    <source>
        <strain evidence="2 5">LMG 26250</strain>
    </source>
</reference>
<feature type="transmembrane region" description="Helical" evidence="1">
    <location>
        <begin position="75"/>
        <end position="94"/>
    </location>
</feature>
<proteinExistence type="predicted"/>
<protein>
    <submittedName>
        <fullName evidence="2">Transporter</fullName>
    </submittedName>
</protein>
<feature type="transmembrane region" description="Helical" evidence="1">
    <location>
        <begin position="106"/>
        <end position="125"/>
    </location>
</feature>
<sequence length="128" mass="15017">MIFSHSFNIRKISAACIFLLASWGFLHLWLILMHRLDERVATTLIASPVIYLCIPLTVLFFLVQKQAAAVKEWYIIILWFFAFFIALIAIFSLLLNTLPDIDDLVFYYECFLIIFFIGSPLYLFIRII</sequence>
<dbReference type="OrthoDB" id="6631106at2"/>
<organism evidence="3 4">
    <name type="scientific">Cronobacter condimenti 1330</name>
    <dbReference type="NCBI Taxonomy" id="1073999"/>
    <lineage>
        <taxon>Bacteria</taxon>
        <taxon>Pseudomonadati</taxon>
        <taxon>Pseudomonadota</taxon>
        <taxon>Gammaproteobacteria</taxon>
        <taxon>Enterobacterales</taxon>
        <taxon>Enterobacteriaceae</taxon>
        <taxon>Cronobacter</taxon>
    </lineage>
</organism>
<dbReference type="RefSeq" id="WP_007670223.1">
    <property type="nucleotide sequence ID" value="NZ_CAKW01000059.1"/>
</dbReference>
<name>K7ZZH1_9ENTR</name>
<evidence type="ECO:0000313" key="3">
    <source>
        <dbReference type="EMBL" id="CCJ72121.1"/>
    </source>
</evidence>
<reference evidence="3" key="1">
    <citation type="submission" date="2012-07" db="EMBL/GenBank/DDBJ databases">
        <authorList>
            <person name="Cummings C."/>
        </authorList>
    </citation>
    <scope>NUCLEOTIDE SEQUENCE</scope>
    <source>
        <strain evidence="3">1330</strain>
    </source>
</reference>
<evidence type="ECO:0000256" key="1">
    <source>
        <dbReference type="SAM" id="Phobius"/>
    </source>
</evidence>
<dbReference type="PATRIC" id="fig|1073999.7.peg.2549"/>
<gene>
    <name evidence="2" type="ORF">AFK62_12135</name>
    <name evidence="3" type="ORF">BN137_1476</name>
</gene>
<dbReference type="KEGG" id="ccon:AFK62_12135"/>
<keyword evidence="1" id="KW-0812">Transmembrane</keyword>
<dbReference type="eggNOG" id="ENOG503320Y">
    <property type="taxonomic scope" value="Bacteria"/>
</dbReference>
<evidence type="ECO:0000313" key="5">
    <source>
        <dbReference type="Proteomes" id="UP000067320"/>
    </source>
</evidence>